<proteinExistence type="predicted"/>
<accession>A0ABV2LPW1</accession>
<keyword evidence="2" id="KW-1185">Reference proteome</keyword>
<dbReference type="PROSITE" id="PS51257">
    <property type="entry name" value="PROKAR_LIPOPROTEIN"/>
    <property type="match status" value="1"/>
</dbReference>
<protein>
    <recommendedName>
        <fullName evidence="3">Lipoprotein</fullName>
    </recommendedName>
</protein>
<comment type="caution">
    <text evidence="1">The sequence shown here is derived from an EMBL/GenBank/DDBJ whole genome shotgun (WGS) entry which is preliminary data.</text>
</comment>
<sequence length="176" mass="20151">MKIFLTLSLIFVIFSCTIKDDKEIQGPVVMSNEGAVEHIDRPYHCYIYAKNKDTIRLQIREIDKKIQGWMVYGFYEKDGAFGEVDGEQIGDTLKLTYEFLAEGVVSKMEKHFLKDKTVLSLGDGDMSMSEDSVFSYTNPSELNFQDETALVEMKSCPENFISEDAKSFFVKFKAEN</sequence>
<dbReference type="EMBL" id="JBEPMO010000001">
    <property type="protein sequence ID" value="MET3730617.1"/>
    <property type="molecule type" value="Genomic_DNA"/>
</dbReference>
<evidence type="ECO:0000313" key="1">
    <source>
        <dbReference type="EMBL" id="MET3730617.1"/>
    </source>
</evidence>
<evidence type="ECO:0008006" key="3">
    <source>
        <dbReference type="Google" id="ProtNLM"/>
    </source>
</evidence>
<gene>
    <name evidence="1" type="ORF">ABID46_000169</name>
</gene>
<dbReference type="Proteomes" id="UP001549146">
    <property type="component" value="Unassembled WGS sequence"/>
</dbReference>
<dbReference type="RefSeq" id="WP_354505780.1">
    <property type="nucleotide sequence ID" value="NZ_JBEPMO010000001.1"/>
</dbReference>
<reference evidence="1 2" key="1">
    <citation type="submission" date="2024-06" db="EMBL/GenBank/DDBJ databases">
        <title>Genomic Encyclopedia of Type Strains, Phase IV (KMG-IV): sequencing the most valuable type-strain genomes for metagenomic binning, comparative biology and taxonomic classification.</title>
        <authorList>
            <person name="Goeker M."/>
        </authorList>
    </citation>
    <scope>NUCLEOTIDE SEQUENCE [LARGE SCALE GENOMIC DNA]</scope>
    <source>
        <strain evidence="1 2">DSM 29388</strain>
    </source>
</reference>
<name>A0ABV2LPW1_9FLAO</name>
<evidence type="ECO:0000313" key="2">
    <source>
        <dbReference type="Proteomes" id="UP001549146"/>
    </source>
</evidence>
<organism evidence="1 2">
    <name type="scientific">Moheibacter stercoris</name>
    <dbReference type="NCBI Taxonomy" id="1628251"/>
    <lineage>
        <taxon>Bacteria</taxon>
        <taxon>Pseudomonadati</taxon>
        <taxon>Bacteroidota</taxon>
        <taxon>Flavobacteriia</taxon>
        <taxon>Flavobacteriales</taxon>
        <taxon>Weeksellaceae</taxon>
        <taxon>Moheibacter</taxon>
    </lineage>
</organism>